<dbReference type="AlphaFoldDB" id="A0AAN7AFW2"/>
<evidence type="ECO:0000313" key="4">
    <source>
        <dbReference type="Proteomes" id="UP001302126"/>
    </source>
</evidence>
<dbReference type="InterPro" id="IPR012942">
    <property type="entry name" value="SRR1-like"/>
</dbReference>
<accession>A0AAN7AFW2</accession>
<reference evidence="3" key="1">
    <citation type="journal article" date="2023" name="Mol. Phylogenet. Evol.">
        <title>Genome-scale phylogeny and comparative genomics of the fungal order Sordariales.</title>
        <authorList>
            <person name="Hensen N."/>
            <person name="Bonometti L."/>
            <person name="Westerberg I."/>
            <person name="Brannstrom I.O."/>
            <person name="Guillou S."/>
            <person name="Cros-Aarteil S."/>
            <person name="Calhoun S."/>
            <person name="Haridas S."/>
            <person name="Kuo A."/>
            <person name="Mondo S."/>
            <person name="Pangilinan J."/>
            <person name="Riley R."/>
            <person name="LaButti K."/>
            <person name="Andreopoulos B."/>
            <person name="Lipzen A."/>
            <person name="Chen C."/>
            <person name="Yan M."/>
            <person name="Daum C."/>
            <person name="Ng V."/>
            <person name="Clum A."/>
            <person name="Steindorff A."/>
            <person name="Ohm R.A."/>
            <person name="Martin F."/>
            <person name="Silar P."/>
            <person name="Natvig D.O."/>
            <person name="Lalanne C."/>
            <person name="Gautier V."/>
            <person name="Ament-Velasquez S.L."/>
            <person name="Kruys A."/>
            <person name="Hutchinson M.I."/>
            <person name="Powell A.J."/>
            <person name="Barry K."/>
            <person name="Miller A.N."/>
            <person name="Grigoriev I.V."/>
            <person name="Debuchy R."/>
            <person name="Gladieux P."/>
            <person name="Hiltunen Thoren M."/>
            <person name="Johannesson H."/>
        </authorList>
    </citation>
    <scope>NUCLEOTIDE SEQUENCE</scope>
    <source>
        <strain evidence="3">PSN309</strain>
    </source>
</reference>
<dbReference type="PANTHER" id="PTHR42080:SF1">
    <property type="entry name" value="SRR1-LIKE DOMAIN-CONTAINING PROTEIN"/>
    <property type="match status" value="1"/>
</dbReference>
<evidence type="ECO:0000259" key="2">
    <source>
        <dbReference type="Pfam" id="PF07985"/>
    </source>
</evidence>
<evidence type="ECO:0000256" key="1">
    <source>
        <dbReference type="SAM" id="MobiDB-lite"/>
    </source>
</evidence>
<protein>
    <recommendedName>
        <fullName evidence="2">SRR1-like domain-containing protein</fullName>
    </recommendedName>
</protein>
<name>A0AAN7AFW2_9PEZI</name>
<evidence type="ECO:0000313" key="3">
    <source>
        <dbReference type="EMBL" id="KAK4185738.1"/>
    </source>
</evidence>
<keyword evidence="4" id="KW-1185">Reference proteome</keyword>
<feature type="compositionally biased region" description="Polar residues" evidence="1">
    <location>
        <begin position="23"/>
        <end position="45"/>
    </location>
</feature>
<reference evidence="3" key="2">
    <citation type="submission" date="2023-05" db="EMBL/GenBank/DDBJ databases">
        <authorList>
            <consortium name="Lawrence Berkeley National Laboratory"/>
            <person name="Steindorff A."/>
            <person name="Hensen N."/>
            <person name="Bonometti L."/>
            <person name="Westerberg I."/>
            <person name="Brannstrom I.O."/>
            <person name="Guillou S."/>
            <person name="Cros-Aarteil S."/>
            <person name="Calhoun S."/>
            <person name="Haridas S."/>
            <person name="Kuo A."/>
            <person name="Mondo S."/>
            <person name="Pangilinan J."/>
            <person name="Riley R."/>
            <person name="Labutti K."/>
            <person name="Andreopoulos B."/>
            <person name="Lipzen A."/>
            <person name="Chen C."/>
            <person name="Yanf M."/>
            <person name="Daum C."/>
            <person name="Ng V."/>
            <person name="Clum A."/>
            <person name="Ohm R."/>
            <person name="Martin F."/>
            <person name="Silar P."/>
            <person name="Natvig D."/>
            <person name="Lalanne C."/>
            <person name="Gautier V."/>
            <person name="Ament-Velasquez S.L."/>
            <person name="Kruys A."/>
            <person name="Hutchinson M.I."/>
            <person name="Powell A.J."/>
            <person name="Barry K."/>
            <person name="Miller A.N."/>
            <person name="Grigoriev I.V."/>
            <person name="Debuchy R."/>
            <person name="Gladieux P."/>
            <person name="Thoren M.H."/>
            <person name="Johannesson H."/>
        </authorList>
    </citation>
    <scope>NUCLEOTIDE SEQUENCE</scope>
    <source>
        <strain evidence="3">PSN309</strain>
    </source>
</reference>
<feature type="region of interest" description="Disordered" evidence="1">
    <location>
        <begin position="1"/>
        <end position="48"/>
    </location>
</feature>
<sequence>MADSQSGGEWNQVKRKGRRIRNVVQSTSQDNDAPSALQPNPNPEHSVTDLVGYHEKVSKKFKESSCWENIEKLFSFVLSNHEKPVITKAVCLGTGPYDPYDGSAQARWTAHMQTAAFNAVVELIREKTGQEIKCFIQEPRFTQFDKDFCAKLGLDAVDSPTGFDLVDKNTLLFGIHLEIEICNLALKALPVVLIGTGLEEWLKVHPRASKEEPGSLHRFFDVEDTHTQYTFPDLDFIFSSTSMYWRKDEQNPVNTPVIPEKDASTDQEAGSSPDITVLLRPLDTLRLTNSGNSDTQR</sequence>
<proteinExistence type="predicted"/>
<dbReference type="Proteomes" id="UP001302126">
    <property type="component" value="Unassembled WGS sequence"/>
</dbReference>
<feature type="domain" description="SRR1-like" evidence="2">
    <location>
        <begin position="80"/>
        <end position="245"/>
    </location>
</feature>
<dbReference type="EMBL" id="MU864441">
    <property type="protein sequence ID" value="KAK4185738.1"/>
    <property type="molecule type" value="Genomic_DNA"/>
</dbReference>
<gene>
    <name evidence="3" type="ORF">QBC35DRAFT_453970</name>
</gene>
<dbReference type="Pfam" id="PF07985">
    <property type="entry name" value="SRR1"/>
    <property type="match status" value="1"/>
</dbReference>
<organism evidence="3 4">
    <name type="scientific">Podospora australis</name>
    <dbReference type="NCBI Taxonomy" id="1536484"/>
    <lineage>
        <taxon>Eukaryota</taxon>
        <taxon>Fungi</taxon>
        <taxon>Dikarya</taxon>
        <taxon>Ascomycota</taxon>
        <taxon>Pezizomycotina</taxon>
        <taxon>Sordariomycetes</taxon>
        <taxon>Sordariomycetidae</taxon>
        <taxon>Sordariales</taxon>
        <taxon>Podosporaceae</taxon>
        <taxon>Podospora</taxon>
    </lineage>
</organism>
<comment type="caution">
    <text evidence="3">The sequence shown here is derived from an EMBL/GenBank/DDBJ whole genome shotgun (WGS) entry which is preliminary data.</text>
</comment>
<dbReference type="PANTHER" id="PTHR42080">
    <property type="entry name" value="SRR1 DOMAIN-CONTAINING PROTEIN"/>
    <property type="match status" value="1"/>
</dbReference>
<feature type="region of interest" description="Disordered" evidence="1">
    <location>
        <begin position="251"/>
        <end position="275"/>
    </location>
</feature>